<dbReference type="Pfam" id="PF04652">
    <property type="entry name" value="Vta1"/>
    <property type="match status" value="1"/>
</dbReference>
<dbReference type="AlphaFoldDB" id="A0A438FJT7"/>
<dbReference type="SMART" id="SM01205">
    <property type="entry name" value="FKS1_dom1"/>
    <property type="match status" value="1"/>
</dbReference>
<comment type="caution">
    <text evidence="6">The sequence shown here is derived from an EMBL/GenBank/DDBJ whole genome shotgun (WGS) entry which is preliminary data.</text>
</comment>
<sequence>MSEITVADPIHETNTSRALTTSTSTSHDTSPEPFDSERVPVTLGTDIRSFLRVANRVEPHDPRIAYLCRVHAFEMAHIKDTYSTGRGVRQFKTALLQRLEQDEVTTIAKRKEKSDLETDIFVPYNILPLDHQGNQQEIMRLPEIKAALTALRNIRGLPVMQDLQKPGASVDLFDCLQCWFGFQEGNVANQREHLILLLANSHIRQASKETFDLKLGDGAVDELMKKFFKKLYKLVQIFGEEKKHPVSVLSNPILHLQGCQCGNIHNLLAFELLRKMAYELHGMLTGAVSSTTWEKVLPAYGGQPESFLNNEAEKNKSGMADHSTWRNYDDLNEYFWSPDCFQIGWPMRLDHDFFCMHPSDNSKGIKSRGTVEAKEEREGHEDEEMGLKKSEGNEDEDTGVTMEEVREQKWLGKTNFVETRSFWQIFRSFDRMWSFFILSLQALIIMACHDMESPFQMFDAIVFEDVMSIFITSAILKVLQAILDIAFTWKARHTMDFYQRLKYVLKLVVAMIWTIVLPVCYADSRRKHTCHSTEYGSWPGEWCISSYMVAVAFYLMTNAVEMVLFLVPTVSKYIEISNFQLCMILSWWTQEKATSGGLEPCVGNMDTLGPFLADQSQVVSDFLFRYCLTLCYIVTVLGVVEGPTRQIMKIGVKEYDWHELFPKVKSNAGAIVAIWSPIILVFFMDTQIWYSVFCTIFGGVYGILHHLGEIRTLGTLRSRFHSLPSAFNVCLIPSSLRNDQARKGRAFFPKKFQKESETEKNSVAKFVQVWNQIIASFRLEDLINNRELDLMTIPLTPELFSGLVRWPVFLLANKFSTALNMARDFEGKDEYLFRKIRKDHHMYCAVKECYESLKLILETLVVGDKEKRIVFGILNAVEESIERLSLLEDFQMSELPTLHAKCIELVELLVEGNKHHYGKVVKVLQDIFEVVTHDMMTDSSRILDLLYSSEQIEGDTMHISGFPEPQLFASNHGQQSIKFPFPDNASLHKQVRF</sequence>
<feature type="transmembrane region" description="Helical" evidence="4">
    <location>
        <begin position="503"/>
        <end position="521"/>
    </location>
</feature>
<gene>
    <name evidence="6" type="primary">CALS8_4</name>
    <name evidence="6" type="ORF">CK203_097104</name>
</gene>
<dbReference type="InterPro" id="IPR058851">
    <property type="entry name" value="CALS1_helical"/>
</dbReference>
<feature type="compositionally biased region" description="Low complexity" evidence="3">
    <location>
        <begin position="13"/>
        <end position="28"/>
    </location>
</feature>
<evidence type="ECO:0000313" key="6">
    <source>
        <dbReference type="EMBL" id="RVW60252.1"/>
    </source>
</evidence>
<evidence type="ECO:0000256" key="1">
    <source>
        <dbReference type="ARBA" id="ARBA00004308"/>
    </source>
</evidence>
<dbReference type="InterPro" id="IPR026899">
    <property type="entry name" value="FKS1-like_dom1"/>
</dbReference>
<feature type="domain" description="1,3-beta-glucan synthase component FKS1-like" evidence="5">
    <location>
        <begin position="270"/>
        <end position="348"/>
    </location>
</feature>
<dbReference type="InterPro" id="IPR039431">
    <property type="entry name" value="Vta1/CALS_N"/>
</dbReference>
<feature type="transmembrane region" description="Helical" evidence="4">
    <location>
        <begin position="688"/>
        <end position="707"/>
    </location>
</feature>
<feature type="region of interest" description="Disordered" evidence="3">
    <location>
        <begin position="365"/>
        <end position="400"/>
    </location>
</feature>
<keyword evidence="2 4" id="KW-0472">Membrane</keyword>
<feature type="transmembrane region" description="Helical" evidence="4">
    <location>
        <begin position="461"/>
        <end position="483"/>
    </location>
</feature>
<keyword evidence="4" id="KW-0812">Transmembrane</keyword>
<evidence type="ECO:0000256" key="3">
    <source>
        <dbReference type="SAM" id="MobiDB-lite"/>
    </source>
</evidence>
<dbReference type="PANTHER" id="PTHR12741:SF22">
    <property type="entry name" value="CALLOSE SYNTHASE 8-RELATED"/>
    <property type="match status" value="1"/>
</dbReference>
<comment type="subcellular location">
    <subcellularLocation>
        <location evidence="1">Endomembrane system</location>
    </subcellularLocation>
</comment>
<dbReference type="Pfam" id="PF14288">
    <property type="entry name" value="FKS1_dom1"/>
    <property type="match status" value="1"/>
</dbReference>
<feature type="region of interest" description="Disordered" evidence="3">
    <location>
        <begin position="1"/>
        <end position="37"/>
    </location>
</feature>
<evidence type="ECO:0000256" key="4">
    <source>
        <dbReference type="SAM" id="Phobius"/>
    </source>
</evidence>
<dbReference type="PANTHER" id="PTHR12741">
    <property type="entry name" value="LYST-INTERACTING PROTEIN LIP5 DOPAMINE RESPONSIVE PROTEIN DRG-1"/>
    <property type="match status" value="1"/>
</dbReference>
<evidence type="ECO:0000256" key="2">
    <source>
        <dbReference type="ARBA" id="ARBA00023136"/>
    </source>
</evidence>
<feature type="compositionally biased region" description="Basic and acidic residues" evidence="3">
    <location>
        <begin position="369"/>
        <end position="392"/>
    </location>
</feature>
<keyword evidence="4" id="KW-1133">Transmembrane helix</keyword>
<feature type="transmembrane region" description="Helical" evidence="4">
    <location>
        <begin position="623"/>
        <end position="643"/>
    </location>
</feature>
<dbReference type="Proteomes" id="UP000288805">
    <property type="component" value="Unassembled WGS sequence"/>
</dbReference>
<organism evidence="6 7">
    <name type="scientific">Vitis vinifera</name>
    <name type="common">Grape</name>
    <dbReference type="NCBI Taxonomy" id="29760"/>
    <lineage>
        <taxon>Eukaryota</taxon>
        <taxon>Viridiplantae</taxon>
        <taxon>Streptophyta</taxon>
        <taxon>Embryophyta</taxon>
        <taxon>Tracheophyta</taxon>
        <taxon>Spermatophyta</taxon>
        <taxon>Magnoliopsida</taxon>
        <taxon>eudicotyledons</taxon>
        <taxon>Gunneridae</taxon>
        <taxon>Pentapetalae</taxon>
        <taxon>rosids</taxon>
        <taxon>Vitales</taxon>
        <taxon>Vitaceae</taxon>
        <taxon>Viteae</taxon>
        <taxon>Vitis</taxon>
    </lineage>
</organism>
<name>A0A438FJT7_VITVI</name>
<feature type="transmembrane region" description="Helical" evidence="4">
    <location>
        <begin position="542"/>
        <end position="567"/>
    </location>
</feature>
<reference evidence="6 7" key="1">
    <citation type="journal article" date="2018" name="PLoS Genet.">
        <title>Population sequencing reveals clonal diversity and ancestral inbreeding in the grapevine cultivar Chardonnay.</title>
        <authorList>
            <person name="Roach M.J."/>
            <person name="Johnson D.L."/>
            <person name="Bohlmann J."/>
            <person name="van Vuuren H.J."/>
            <person name="Jones S.J."/>
            <person name="Pretorius I.S."/>
            <person name="Schmidt S.A."/>
            <person name="Borneman A.R."/>
        </authorList>
    </citation>
    <scope>NUCLEOTIDE SEQUENCE [LARGE SCALE GENOMIC DNA]</scope>
    <source>
        <strain evidence="7">cv. Chardonnay</strain>
        <tissue evidence="6">Leaf</tissue>
    </source>
</reference>
<dbReference type="Gene3D" id="1.25.40.270">
    <property type="entry name" value="Vacuolar protein sorting-associated protein vta1"/>
    <property type="match status" value="1"/>
</dbReference>
<dbReference type="Pfam" id="PF25968">
    <property type="entry name" value="CALS1"/>
    <property type="match status" value="1"/>
</dbReference>
<dbReference type="EMBL" id="QGNW01000867">
    <property type="protein sequence ID" value="RVW60252.1"/>
    <property type="molecule type" value="Genomic_DNA"/>
</dbReference>
<dbReference type="GO" id="GO:0012505">
    <property type="term" value="C:endomembrane system"/>
    <property type="evidence" value="ECO:0007669"/>
    <property type="project" value="UniProtKB-SubCell"/>
</dbReference>
<proteinExistence type="predicted"/>
<feature type="transmembrane region" description="Helical" evidence="4">
    <location>
        <begin position="664"/>
        <end position="682"/>
    </location>
</feature>
<evidence type="ECO:0000259" key="5">
    <source>
        <dbReference type="SMART" id="SM01205"/>
    </source>
</evidence>
<evidence type="ECO:0000313" key="7">
    <source>
        <dbReference type="Proteomes" id="UP000288805"/>
    </source>
</evidence>
<dbReference type="InterPro" id="IPR023175">
    <property type="entry name" value="Vta1/CALS_N_sf"/>
</dbReference>
<protein>
    <submittedName>
        <fullName evidence="6">Putative callose synthase 8</fullName>
    </submittedName>
</protein>
<accession>A0A438FJT7</accession>